<sequence>MSIMCWTHRSGGAEDGTVPEMLGRKRRPMRIGVLSGSIASDSINTALLGALGHIIGERAEIVPIAISTLPLYGRDADTGHPEVAVAYKELVRGLDGLIIATPEYNRALPAALKNALEWGSRPWGENVFAGLPVGIVGASPGTIGTALAQQQLRAGLAFLDAPTLAQPEVYLRWRDDMLDSAGRIADAGTREFLSAWVERFFAHVTVHARAAVLA</sequence>
<comment type="caution">
    <text evidence="2">The sequence shown here is derived from an EMBL/GenBank/DDBJ whole genome shotgun (WGS) entry which is preliminary data.</text>
</comment>
<accession>A0ABS1SPZ4</accession>
<dbReference type="InterPro" id="IPR050712">
    <property type="entry name" value="NAD(P)H-dep_reductase"/>
</dbReference>
<protein>
    <submittedName>
        <fullName evidence="2">NAD(P)H-dependent oxidoreductase</fullName>
    </submittedName>
</protein>
<dbReference type="Proteomes" id="UP001646141">
    <property type="component" value="Unassembled WGS sequence"/>
</dbReference>
<dbReference type="PANTHER" id="PTHR30543:SF21">
    <property type="entry name" value="NAD(P)H-DEPENDENT FMN REDUCTASE LOT6"/>
    <property type="match status" value="1"/>
</dbReference>
<dbReference type="Gene3D" id="3.40.50.360">
    <property type="match status" value="1"/>
</dbReference>
<organism evidence="2 3">
    <name type="scientific">Leucobacter chromiireducens subsp. chromiireducens</name>
    <dbReference type="NCBI Taxonomy" id="660067"/>
    <lineage>
        <taxon>Bacteria</taxon>
        <taxon>Bacillati</taxon>
        <taxon>Actinomycetota</taxon>
        <taxon>Actinomycetes</taxon>
        <taxon>Micrococcales</taxon>
        <taxon>Microbacteriaceae</taxon>
        <taxon>Leucobacter</taxon>
    </lineage>
</organism>
<reference evidence="2 3" key="1">
    <citation type="submission" date="2018-09" db="EMBL/GenBank/DDBJ databases">
        <title>Comparative genomics of Leucobacter spp.</title>
        <authorList>
            <person name="Reis A.C."/>
            <person name="Kolvenbach B.A."/>
            <person name="Corvini P.F.X."/>
            <person name="Nunes O.C."/>
        </authorList>
    </citation>
    <scope>NUCLEOTIDE SEQUENCE [LARGE SCALE GENOMIC DNA]</scope>
    <source>
        <strain evidence="2 3">L-1</strain>
    </source>
</reference>
<keyword evidence="3" id="KW-1185">Reference proteome</keyword>
<dbReference type="EMBL" id="QYAD01000001">
    <property type="protein sequence ID" value="MBL3688986.1"/>
    <property type="molecule type" value="Genomic_DNA"/>
</dbReference>
<evidence type="ECO:0000313" key="3">
    <source>
        <dbReference type="Proteomes" id="UP001646141"/>
    </source>
</evidence>
<name>A0ABS1SPZ4_9MICO</name>
<evidence type="ECO:0000313" key="2">
    <source>
        <dbReference type="EMBL" id="MBL3688986.1"/>
    </source>
</evidence>
<dbReference type="InterPro" id="IPR005025">
    <property type="entry name" value="FMN_Rdtase-like_dom"/>
</dbReference>
<proteinExistence type="predicted"/>
<evidence type="ECO:0000259" key="1">
    <source>
        <dbReference type="Pfam" id="PF03358"/>
    </source>
</evidence>
<dbReference type="SUPFAM" id="SSF52218">
    <property type="entry name" value="Flavoproteins"/>
    <property type="match status" value="1"/>
</dbReference>
<gene>
    <name evidence="2" type="ORF">D3226_03315</name>
</gene>
<feature type="domain" description="NADPH-dependent FMN reductase-like" evidence="1">
    <location>
        <begin position="29"/>
        <end position="171"/>
    </location>
</feature>
<dbReference type="PANTHER" id="PTHR30543">
    <property type="entry name" value="CHROMATE REDUCTASE"/>
    <property type="match status" value="1"/>
</dbReference>
<dbReference type="Pfam" id="PF03358">
    <property type="entry name" value="FMN_red"/>
    <property type="match status" value="1"/>
</dbReference>
<dbReference type="InterPro" id="IPR029039">
    <property type="entry name" value="Flavoprotein-like_sf"/>
</dbReference>